<protein>
    <submittedName>
        <fullName evidence="2">Uncharacterized protein</fullName>
    </submittedName>
</protein>
<dbReference type="OrthoDB" id="118685at2"/>
<keyword evidence="1" id="KW-1133">Transmembrane helix</keyword>
<name>A0A4Y9SGF8_9BURK</name>
<dbReference type="EMBL" id="SPVF01000099">
    <property type="protein sequence ID" value="TFW23147.1"/>
    <property type="molecule type" value="Genomic_DNA"/>
</dbReference>
<feature type="transmembrane region" description="Helical" evidence="1">
    <location>
        <begin position="20"/>
        <end position="39"/>
    </location>
</feature>
<gene>
    <name evidence="2" type="ORF">E4L96_07015</name>
</gene>
<reference evidence="2 3" key="1">
    <citation type="submission" date="2019-03" db="EMBL/GenBank/DDBJ databases">
        <title>Draft Genome Sequence of Massilia arenosa sp. nov., a Novel Massilia Species Isolated from a Sandy-loam Maize Soil.</title>
        <authorList>
            <person name="Raths R."/>
            <person name="Peta V."/>
            <person name="Bucking H."/>
        </authorList>
    </citation>
    <scope>NUCLEOTIDE SEQUENCE [LARGE SCALE GENOMIC DNA]</scope>
    <source>
        <strain evidence="2 3">MC02</strain>
    </source>
</reference>
<comment type="caution">
    <text evidence="2">The sequence shown here is derived from an EMBL/GenBank/DDBJ whole genome shotgun (WGS) entry which is preliminary data.</text>
</comment>
<sequence>MNTMKWLLRREYWEHRGMYLWAPVAVALSVLVLIAGASYRMVSEKIGHAQINGVEFTASVNGLPPGMKTKMAQALSAGYMGTAAPLMFMLALIVFFYCLGALYDERRDRSILFWKSLPVSDGETVLSKVASALVVLPLVYIGISFALSFATLFILAGVGAAKGVNVFPLLLTSPSFYLAPLQVIAMLPVYIVWALPTIGWLMLVSSWARSKVFLWAVGVPIMVTIVLKFLNRFYGLDMDVDWFVDNVILRSLSSTVPGIWFAFEKVDPFLLMDSETHIVSLSHVAYESYAVLARPSAWVGALVGASMIYGAIRLRRWRDEG</sequence>
<dbReference type="RefSeq" id="WP_135206502.1">
    <property type="nucleotide sequence ID" value="NZ_SPVF01000099.1"/>
</dbReference>
<keyword evidence="1" id="KW-0812">Transmembrane</keyword>
<feature type="transmembrane region" description="Helical" evidence="1">
    <location>
        <begin position="149"/>
        <end position="171"/>
    </location>
</feature>
<evidence type="ECO:0000256" key="1">
    <source>
        <dbReference type="SAM" id="Phobius"/>
    </source>
</evidence>
<organism evidence="2 3">
    <name type="scientific">Zemynaea arenosa</name>
    <dbReference type="NCBI Taxonomy" id="2561931"/>
    <lineage>
        <taxon>Bacteria</taxon>
        <taxon>Pseudomonadati</taxon>
        <taxon>Pseudomonadota</taxon>
        <taxon>Betaproteobacteria</taxon>
        <taxon>Burkholderiales</taxon>
        <taxon>Oxalobacteraceae</taxon>
        <taxon>Telluria group</taxon>
        <taxon>Zemynaea</taxon>
    </lineage>
</organism>
<proteinExistence type="predicted"/>
<dbReference type="Proteomes" id="UP000298438">
    <property type="component" value="Unassembled WGS sequence"/>
</dbReference>
<feature type="transmembrane region" description="Helical" evidence="1">
    <location>
        <begin position="295"/>
        <end position="312"/>
    </location>
</feature>
<keyword evidence="3" id="KW-1185">Reference proteome</keyword>
<keyword evidence="1" id="KW-0472">Membrane</keyword>
<evidence type="ECO:0000313" key="3">
    <source>
        <dbReference type="Proteomes" id="UP000298438"/>
    </source>
</evidence>
<accession>A0A4Y9SGF8</accession>
<evidence type="ECO:0000313" key="2">
    <source>
        <dbReference type="EMBL" id="TFW23147.1"/>
    </source>
</evidence>
<feature type="transmembrane region" description="Helical" evidence="1">
    <location>
        <begin position="77"/>
        <end position="103"/>
    </location>
</feature>
<feature type="transmembrane region" description="Helical" evidence="1">
    <location>
        <begin position="212"/>
        <end position="230"/>
    </location>
</feature>
<feature type="transmembrane region" description="Helical" evidence="1">
    <location>
        <begin position="183"/>
        <end position="206"/>
    </location>
</feature>
<dbReference type="AlphaFoldDB" id="A0A4Y9SGF8"/>